<evidence type="ECO:0000256" key="4">
    <source>
        <dbReference type="ARBA" id="ARBA00022670"/>
    </source>
</evidence>
<dbReference type="Proteomes" id="UP000178587">
    <property type="component" value="Unassembled WGS sequence"/>
</dbReference>
<evidence type="ECO:0000259" key="12">
    <source>
        <dbReference type="Pfam" id="PF02163"/>
    </source>
</evidence>
<feature type="domain" description="Peptidase M50" evidence="12">
    <location>
        <begin position="8"/>
        <end position="350"/>
    </location>
</feature>
<organism evidence="13 14">
    <name type="scientific">Candidatus Kaiserbacteria bacterium RIFCSPLOWO2_01_FULL_50_24</name>
    <dbReference type="NCBI Taxonomy" id="1798507"/>
    <lineage>
        <taxon>Bacteria</taxon>
        <taxon>Candidatus Kaiseribacteriota</taxon>
    </lineage>
</organism>
<gene>
    <name evidence="13" type="ORF">A3A34_01300</name>
</gene>
<comment type="subcellular location">
    <subcellularLocation>
        <location evidence="2">Membrane</location>
        <topology evidence="2">Multi-pass membrane protein</topology>
    </subcellularLocation>
</comment>
<sequence length="364" mass="38571">MFTALLVIGILVFLIVVHELGHFVAAKFFGLRVEEFGVGYPPRALFIGKWGGTEYTLNWILFGGFVRIFGDDGTQGSTHADPSRFSNASKKAQATVLVAGVLMNTLAAWFLITGALTLGIPRPATDGDTSAHLMIANTIARSPAEVAGLRAGDIIIALESGDLRIDSDLTPSAMAEFVQTRGGENITVFYERGVEAGEVIVQPAHAVISEESGRVAIGVELALITDSALGFFAATKEGAYRTLGMFKAVGQGFWSVVFGALQGEPAWRELVGPVGIVGVVSQASTQGAGYVLLLTAFISVNLAIINLIPIPALDGGRLAILGYEAVRGRRISHLAMRIFSMIGVVIIALLIITVTYQDIVRLIG</sequence>
<evidence type="ECO:0000313" key="13">
    <source>
        <dbReference type="EMBL" id="OGG73481.1"/>
    </source>
</evidence>
<accession>A0A1F6EIK4</accession>
<feature type="transmembrane region" description="Helical" evidence="11">
    <location>
        <begin position="290"/>
        <end position="313"/>
    </location>
</feature>
<keyword evidence="6" id="KW-0378">Hydrolase</keyword>
<evidence type="ECO:0000256" key="3">
    <source>
        <dbReference type="ARBA" id="ARBA00007931"/>
    </source>
</evidence>
<dbReference type="EMBL" id="MFLU01000018">
    <property type="protein sequence ID" value="OGG73481.1"/>
    <property type="molecule type" value="Genomic_DNA"/>
</dbReference>
<evidence type="ECO:0000256" key="7">
    <source>
        <dbReference type="ARBA" id="ARBA00022833"/>
    </source>
</evidence>
<keyword evidence="5 11" id="KW-0812">Transmembrane</keyword>
<feature type="transmembrane region" description="Helical" evidence="11">
    <location>
        <begin position="334"/>
        <end position="356"/>
    </location>
</feature>
<dbReference type="InterPro" id="IPR036034">
    <property type="entry name" value="PDZ_sf"/>
</dbReference>
<dbReference type="CDD" id="cd06163">
    <property type="entry name" value="S2P-M50_PDZ_RseP-like"/>
    <property type="match status" value="1"/>
</dbReference>
<dbReference type="InterPro" id="IPR004387">
    <property type="entry name" value="Pept_M50_Zn"/>
</dbReference>
<evidence type="ECO:0000256" key="2">
    <source>
        <dbReference type="ARBA" id="ARBA00004141"/>
    </source>
</evidence>
<dbReference type="Pfam" id="PF02163">
    <property type="entry name" value="Peptidase_M50"/>
    <property type="match status" value="1"/>
</dbReference>
<dbReference type="AlphaFoldDB" id="A0A1F6EIK4"/>
<proteinExistence type="inferred from homology"/>
<dbReference type="SUPFAM" id="SSF50156">
    <property type="entry name" value="PDZ domain-like"/>
    <property type="match status" value="1"/>
</dbReference>
<evidence type="ECO:0000256" key="8">
    <source>
        <dbReference type="ARBA" id="ARBA00022989"/>
    </source>
</evidence>
<keyword evidence="9" id="KW-0482">Metalloprotease</keyword>
<evidence type="ECO:0000256" key="9">
    <source>
        <dbReference type="ARBA" id="ARBA00023049"/>
    </source>
</evidence>
<evidence type="ECO:0000256" key="11">
    <source>
        <dbReference type="SAM" id="Phobius"/>
    </source>
</evidence>
<evidence type="ECO:0000256" key="6">
    <source>
        <dbReference type="ARBA" id="ARBA00022801"/>
    </source>
</evidence>
<reference evidence="13 14" key="1">
    <citation type="journal article" date="2016" name="Nat. Commun.">
        <title>Thousands of microbial genomes shed light on interconnected biogeochemical processes in an aquifer system.</title>
        <authorList>
            <person name="Anantharaman K."/>
            <person name="Brown C.T."/>
            <person name="Hug L.A."/>
            <person name="Sharon I."/>
            <person name="Castelle C.J."/>
            <person name="Probst A.J."/>
            <person name="Thomas B.C."/>
            <person name="Singh A."/>
            <person name="Wilkins M.J."/>
            <person name="Karaoz U."/>
            <person name="Brodie E.L."/>
            <person name="Williams K.H."/>
            <person name="Hubbard S.S."/>
            <person name="Banfield J.F."/>
        </authorList>
    </citation>
    <scope>NUCLEOTIDE SEQUENCE [LARGE SCALE GENOMIC DNA]</scope>
</reference>
<comment type="similarity">
    <text evidence="3">Belongs to the peptidase M50B family.</text>
</comment>
<keyword evidence="7" id="KW-0862">Zinc</keyword>
<dbReference type="PANTHER" id="PTHR42837:SF2">
    <property type="entry name" value="MEMBRANE METALLOPROTEASE ARASP2, CHLOROPLASTIC-RELATED"/>
    <property type="match status" value="1"/>
</dbReference>
<dbReference type="PANTHER" id="PTHR42837">
    <property type="entry name" value="REGULATOR OF SIGMA-E PROTEASE RSEP"/>
    <property type="match status" value="1"/>
</dbReference>
<dbReference type="GO" id="GO:0006508">
    <property type="term" value="P:proteolysis"/>
    <property type="evidence" value="ECO:0007669"/>
    <property type="project" value="UniProtKB-KW"/>
</dbReference>
<evidence type="ECO:0000256" key="10">
    <source>
        <dbReference type="ARBA" id="ARBA00023136"/>
    </source>
</evidence>
<comment type="cofactor">
    <cofactor evidence="1">
        <name>Zn(2+)</name>
        <dbReference type="ChEBI" id="CHEBI:29105"/>
    </cofactor>
</comment>
<keyword evidence="10 11" id="KW-0472">Membrane</keyword>
<dbReference type="GO" id="GO:0016020">
    <property type="term" value="C:membrane"/>
    <property type="evidence" value="ECO:0007669"/>
    <property type="project" value="UniProtKB-SubCell"/>
</dbReference>
<comment type="caution">
    <text evidence="13">The sequence shown here is derived from an EMBL/GenBank/DDBJ whole genome shotgun (WGS) entry which is preliminary data.</text>
</comment>
<evidence type="ECO:0000256" key="1">
    <source>
        <dbReference type="ARBA" id="ARBA00001947"/>
    </source>
</evidence>
<dbReference type="GO" id="GO:0004222">
    <property type="term" value="F:metalloendopeptidase activity"/>
    <property type="evidence" value="ECO:0007669"/>
    <property type="project" value="InterPro"/>
</dbReference>
<evidence type="ECO:0000256" key="5">
    <source>
        <dbReference type="ARBA" id="ARBA00022692"/>
    </source>
</evidence>
<dbReference type="STRING" id="1798507.A3A34_01300"/>
<keyword evidence="8 11" id="KW-1133">Transmembrane helix</keyword>
<protein>
    <recommendedName>
        <fullName evidence="12">Peptidase M50 domain-containing protein</fullName>
    </recommendedName>
</protein>
<keyword evidence="4" id="KW-0645">Protease</keyword>
<dbReference type="InterPro" id="IPR008915">
    <property type="entry name" value="Peptidase_M50"/>
</dbReference>
<dbReference type="Gene3D" id="2.30.42.10">
    <property type="match status" value="1"/>
</dbReference>
<evidence type="ECO:0000313" key="14">
    <source>
        <dbReference type="Proteomes" id="UP000178587"/>
    </source>
</evidence>
<name>A0A1F6EIK4_9BACT</name>